<name>A0A8H3VCG5_VENIN</name>
<evidence type="ECO:0000259" key="1">
    <source>
        <dbReference type="Pfam" id="PF08450"/>
    </source>
</evidence>
<evidence type="ECO:0000313" key="2">
    <source>
        <dbReference type="EMBL" id="KAE9984573.1"/>
    </source>
</evidence>
<accession>A0A8H3VCG5</accession>
<comment type="caution">
    <text evidence="2">The sequence shown here is derived from an EMBL/GenBank/DDBJ whole genome shotgun (WGS) entry which is preliminary data.</text>
</comment>
<dbReference type="PANTHER" id="PTHR47064">
    <property type="entry name" value="PUTATIVE (AFU_ORTHOLOGUE AFUA_1G08990)-RELATED"/>
    <property type="match status" value="1"/>
</dbReference>
<reference evidence="2 3" key="1">
    <citation type="submission" date="2019-07" db="EMBL/GenBank/DDBJ databases">
        <title>Venturia inaequalis Genome Resource.</title>
        <authorList>
            <person name="Lichtner F.J."/>
        </authorList>
    </citation>
    <scope>NUCLEOTIDE SEQUENCE [LARGE SCALE GENOMIC DNA]</scope>
    <source>
        <strain evidence="2 3">DMI_063113</strain>
    </source>
</reference>
<dbReference type="InterPro" id="IPR052988">
    <property type="entry name" value="Oryzine_lactonohydrolase"/>
</dbReference>
<protein>
    <recommendedName>
        <fullName evidence="1">SMP-30/Gluconolactonase/LRE-like region domain-containing protein</fullName>
    </recommendedName>
</protein>
<dbReference type="Gene3D" id="2.120.10.30">
    <property type="entry name" value="TolB, C-terminal domain"/>
    <property type="match status" value="1"/>
</dbReference>
<evidence type="ECO:0000313" key="3">
    <source>
        <dbReference type="Proteomes" id="UP000490939"/>
    </source>
</evidence>
<dbReference type="InterPro" id="IPR011042">
    <property type="entry name" value="6-blade_b-propeller_TolB-like"/>
</dbReference>
<dbReference type="Proteomes" id="UP000490939">
    <property type="component" value="Unassembled WGS sequence"/>
</dbReference>
<sequence length="263" mass="28936">MITSRRFGSTSSSHNEIHNRLPPPIIFGKGLNTMGLRSPFLPLHDSFQDIIGPNPKLELLSENTSYPFAHEAGIFIPSTNSLFITSNRHLDKNGNTTIKISKVKLTSEPNSCSCSEVETENVPMANGGVHYKGGMLFCAQGTLNRPGGIAFMEAKEPHKSHYLIQSYNGKPFNSPNDVVAHSNGSIWFTDPIYGYEQGIRPPPKLPNQVYCYEPETGEIRVVADGFGRPNGICFSPDERVVYITDTDRIHGDGSVDPDRPAAM</sequence>
<dbReference type="AlphaFoldDB" id="A0A8H3VCG5"/>
<gene>
    <name evidence="2" type="ORF">EG327_004987</name>
</gene>
<proteinExistence type="predicted"/>
<keyword evidence="3" id="KW-1185">Reference proteome</keyword>
<dbReference type="EMBL" id="WNWR01000291">
    <property type="protein sequence ID" value="KAE9984573.1"/>
    <property type="molecule type" value="Genomic_DNA"/>
</dbReference>
<dbReference type="OrthoDB" id="423498at2759"/>
<feature type="domain" description="SMP-30/Gluconolactonase/LRE-like region" evidence="1">
    <location>
        <begin position="132"/>
        <end position="247"/>
    </location>
</feature>
<organism evidence="2 3">
    <name type="scientific">Venturia inaequalis</name>
    <name type="common">Apple scab fungus</name>
    <dbReference type="NCBI Taxonomy" id="5025"/>
    <lineage>
        <taxon>Eukaryota</taxon>
        <taxon>Fungi</taxon>
        <taxon>Dikarya</taxon>
        <taxon>Ascomycota</taxon>
        <taxon>Pezizomycotina</taxon>
        <taxon>Dothideomycetes</taxon>
        <taxon>Pleosporomycetidae</taxon>
        <taxon>Venturiales</taxon>
        <taxon>Venturiaceae</taxon>
        <taxon>Venturia</taxon>
    </lineage>
</organism>
<dbReference type="SUPFAM" id="SSF63829">
    <property type="entry name" value="Calcium-dependent phosphotriesterase"/>
    <property type="match status" value="1"/>
</dbReference>
<dbReference type="PANTHER" id="PTHR47064:SF2">
    <property type="entry name" value="SMP-30_GLUCONOLACTONASE_LRE-LIKE REGION DOMAIN-CONTAINING PROTEIN-RELATED"/>
    <property type="match status" value="1"/>
</dbReference>
<dbReference type="InterPro" id="IPR013658">
    <property type="entry name" value="SGL"/>
</dbReference>
<dbReference type="Pfam" id="PF08450">
    <property type="entry name" value="SGL"/>
    <property type="match status" value="1"/>
</dbReference>